<keyword evidence="2" id="KW-1185">Reference proteome</keyword>
<dbReference type="RefSeq" id="WP_050026594.1">
    <property type="nucleotide sequence ID" value="NZ_JNFH02000089.1"/>
</dbReference>
<organism evidence="1 2">
    <name type="scientific">Halorubrum saccharovorum</name>
    <dbReference type="NCBI Taxonomy" id="2248"/>
    <lineage>
        <taxon>Archaea</taxon>
        <taxon>Methanobacteriati</taxon>
        <taxon>Methanobacteriota</taxon>
        <taxon>Stenosarchaea group</taxon>
        <taxon>Halobacteria</taxon>
        <taxon>Halobacteriales</taxon>
        <taxon>Haloferacaceae</taxon>
        <taxon>Halorubrum</taxon>
    </lineage>
</organism>
<accession>A0A081EUU8</accession>
<dbReference type="Proteomes" id="UP000053331">
    <property type="component" value="Unassembled WGS sequence"/>
</dbReference>
<proteinExistence type="predicted"/>
<dbReference type="EMBL" id="JNFH02000089">
    <property type="protein sequence ID" value="KDS91186.1"/>
    <property type="molecule type" value="Genomic_DNA"/>
</dbReference>
<evidence type="ECO:0000313" key="1">
    <source>
        <dbReference type="EMBL" id="KDS91186.1"/>
    </source>
</evidence>
<name>A0A081EUU8_9EURY</name>
<reference evidence="1 2" key="1">
    <citation type="journal article" date="2015" name="Genome Announc.">
        <title>Draft genome sequence of a Halorubrum H3 strain isolated from the burlinskoye salt lake (Altai Krai, Russia).</title>
        <authorList>
            <person name="Rozanov A.S."/>
            <person name="Bryanskaya A.V."/>
            <person name="Malup T.K."/>
            <person name="Kotenko A.V."/>
            <person name="Peltek S.E."/>
        </authorList>
    </citation>
    <scope>NUCLEOTIDE SEQUENCE [LARGE SCALE GENOMIC DNA]</scope>
    <source>
        <strain evidence="1 2">H3</strain>
    </source>
</reference>
<evidence type="ECO:0000313" key="2">
    <source>
        <dbReference type="Proteomes" id="UP000053331"/>
    </source>
</evidence>
<dbReference type="AlphaFoldDB" id="A0A081EUU8"/>
<sequence>MSVDDAHTIVQNALEGADESTPGLHDLRLADLNDTEREHAIRALGALHRLDGALAQRSGFVQIERPSQAHYGGEK</sequence>
<dbReference type="OrthoDB" id="324569at2157"/>
<protein>
    <submittedName>
        <fullName evidence="1">Uncharacterized protein</fullName>
    </submittedName>
</protein>
<gene>
    <name evidence="1" type="ORF">FK85_05525</name>
</gene>
<comment type="caution">
    <text evidence="1">The sequence shown here is derived from an EMBL/GenBank/DDBJ whole genome shotgun (WGS) entry which is preliminary data.</text>
</comment>